<dbReference type="AlphaFoldDB" id="A0A7G9YCW2"/>
<accession>A0A7G9YCW2</accession>
<dbReference type="EMBL" id="MT631157">
    <property type="protein sequence ID" value="QNO45846.1"/>
    <property type="molecule type" value="Genomic_DNA"/>
</dbReference>
<name>A0A7G9YCW2_9EURY</name>
<proteinExistence type="predicted"/>
<dbReference type="InterPro" id="IPR012337">
    <property type="entry name" value="RNaseH-like_sf"/>
</dbReference>
<reference evidence="1" key="1">
    <citation type="submission" date="2020-06" db="EMBL/GenBank/DDBJ databases">
        <title>Unique genomic features of the anaerobic methanotrophic archaea.</title>
        <authorList>
            <person name="Chadwick G.L."/>
            <person name="Skennerton C.T."/>
            <person name="Laso-Perez R."/>
            <person name="Leu A.O."/>
            <person name="Speth D.R."/>
            <person name="Yu H."/>
            <person name="Morgan-Lang C."/>
            <person name="Hatzenpichler R."/>
            <person name="Goudeau D."/>
            <person name="Malmstrom R."/>
            <person name="Brazelton W.J."/>
            <person name="Woyke T."/>
            <person name="Hallam S.J."/>
            <person name="Tyson G.W."/>
            <person name="Wegener G."/>
            <person name="Boetius A."/>
            <person name="Orphan V."/>
        </authorList>
    </citation>
    <scope>NUCLEOTIDE SEQUENCE</scope>
</reference>
<gene>
    <name evidence="1" type="ORF">CLCIFPGF_00003</name>
</gene>
<organism evidence="1">
    <name type="scientific">Candidatus Methanogaster sp. ANME-2c ERB4</name>
    <dbReference type="NCBI Taxonomy" id="2759911"/>
    <lineage>
        <taxon>Archaea</taxon>
        <taxon>Methanobacteriati</taxon>
        <taxon>Methanobacteriota</taxon>
        <taxon>Stenosarchaea group</taxon>
        <taxon>Methanomicrobia</taxon>
        <taxon>Methanosarcinales</taxon>
        <taxon>ANME-2 cluster</taxon>
        <taxon>Candidatus Methanogasteraceae</taxon>
        <taxon>Candidatus Methanogaster</taxon>
    </lineage>
</organism>
<protein>
    <recommendedName>
        <fullName evidence="2">Transposase IS4-like domain-containing protein</fullName>
    </recommendedName>
</protein>
<evidence type="ECO:0000313" key="1">
    <source>
        <dbReference type="EMBL" id="QNO45846.1"/>
    </source>
</evidence>
<dbReference type="SUPFAM" id="SSF53098">
    <property type="entry name" value="Ribonuclease H-like"/>
    <property type="match status" value="1"/>
</dbReference>
<evidence type="ECO:0008006" key="2">
    <source>
        <dbReference type="Google" id="ProtNLM"/>
    </source>
</evidence>
<sequence>MSDGNTNTIIEDSIYFHFFELPSDLERIQILNKFKVNQFLSYHLESAVLTGNDGSEVQTFNLVYEKNTEAIKKAMLTDGIWMLVTNICETTEPAEYRLGPRELIKAYRDKNRVEEGFKEVKSFLKFQPTFVYTKEHVRAHYTICILSYLLDVTITNKLRENRIEGVSSVNKIYRILERCEIGKLGLKGDKSRILKLTTMTNAQKNILEMFNCKYLGMNSHLKSIGVKKM</sequence>